<keyword evidence="1" id="KW-0812">Transmembrane</keyword>
<evidence type="ECO:0000313" key="2">
    <source>
        <dbReference type="EMBL" id="NYE73982.1"/>
    </source>
</evidence>
<evidence type="ECO:0000313" key="3">
    <source>
        <dbReference type="Proteomes" id="UP000569914"/>
    </source>
</evidence>
<keyword evidence="1" id="KW-0472">Membrane</keyword>
<feature type="transmembrane region" description="Helical" evidence="1">
    <location>
        <begin position="80"/>
        <end position="102"/>
    </location>
</feature>
<organism evidence="2 3">
    <name type="scientific">Microlunatus parietis</name>
    <dbReference type="NCBI Taxonomy" id="682979"/>
    <lineage>
        <taxon>Bacteria</taxon>
        <taxon>Bacillati</taxon>
        <taxon>Actinomycetota</taxon>
        <taxon>Actinomycetes</taxon>
        <taxon>Propionibacteriales</taxon>
        <taxon>Propionibacteriaceae</taxon>
        <taxon>Microlunatus</taxon>
    </lineage>
</organism>
<sequence>MKSVSATLVIRLAIGVSGLAAIGYGLFLALTTLRRWPDVISAALWFGLPPLVFDLLLVPVIGLLGGLVATRARPRWRPPLITGLIISGALLVIAAPFVSGIGRRADNPSLLDRPYLLGTVVALAVIWAGAALWGLLRKEN</sequence>
<proteinExistence type="predicted"/>
<feature type="transmembrane region" description="Helical" evidence="1">
    <location>
        <begin position="42"/>
        <end position="68"/>
    </location>
</feature>
<dbReference type="AlphaFoldDB" id="A0A7Y9LDK0"/>
<reference evidence="2 3" key="1">
    <citation type="submission" date="2020-07" db="EMBL/GenBank/DDBJ databases">
        <title>Sequencing the genomes of 1000 actinobacteria strains.</title>
        <authorList>
            <person name="Klenk H.-P."/>
        </authorList>
    </citation>
    <scope>NUCLEOTIDE SEQUENCE [LARGE SCALE GENOMIC DNA]</scope>
    <source>
        <strain evidence="2 3">DSM 22083</strain>
    </source>
</reference>
<gene>
    <name evidence="2" type="ORF">BKA15_005311</name>
</gene>
<keyword evidence="1" id="KW-1133">Transmembrane helix</keyword>
<accession>A0A7Y9LDK0</accession>
<protein>
    <submittedName>
        <fullName evidence="2">CHASE2 domain-containing sensor protein</fullName>
    </submittedName>
</protein>
<dbReference type="EMBL" id="JACCBU010000001">
    <property type="protein sequence ID" value="NYE73982.1"/>
    <property type="molecule type" value="Genomic_DNA"/>
</dbReference>
<name>A0A7Y9LDK0_9ACTN</name>
<dbReference type="Proteomes" id="UP000569914">
    <property type="component" value="Unassembled WGS sequence"/>
</dbReference>
<evidence type="ECO:0000256" key="1">
    <source>
        <dbReference type="SAM" id="Phobius"/>
    </source>
</evidence>
<feature type="transmembrane region" description="Helical" evidence="1">
    <location>
        <begin position="12"/>
        <end position="30"/>
    </location>
</feature>
<feature type="transmembrane region" description="Helical" evidence="1">
    <location>
        <begin position="114"/>
        <end position="136"/>
    </location>
</feature>
<dbReference type="RefSeq" id="WP_179755916.1">
    <property type="nucleotide sequence ID" value="NZ_JACCBU010000001.1"/>
</dbReference>
<comment type="caution">
    <text evidence="2">The sequence shown here is derived from an EMBL/GenBank/DDBJ whole genome shotgun (WGS) entry which is preliminary data.</text>
</comment>
<keyword evidence="3" id="KW-1185">Reference proteome</keyword>